<dbReference type="InterPro" id="IPR006176">
    <property type="entry name" value="3-OHacyl-CoA_DH_NAD-bd"/>
</dbReference>
<dbReference type="FunFam" id="3.40.50.720:FF:000009">
    <property type="entry name" value="Fatty oxidation complex, alpha subunit"/>
    <property type="match status" value="1"/>
</dbReference>
<comment type="similarity">
    <text evidence="2">In the central section; belongs to the 3-hydroxyacyl-CoA dehydrogenase family.</text>
</comment>
<feature type="domain" description="3-hydroxyacyl-CoA dehydrogenase NAD binding" evidence="16">
    <location>
        <begin position="306"/>
        <end position="477"/>
    </location>
</feature>
<dbReference type="CDD" id="cd06558">
    <property type="entry name" value="crotonase-like"/>
    <property type="match status" value="1"/>
</dbReference>
<dbReference type="GO" id="GO:0070403">
    <property type="term" value="F:NAD+ binding"/>
    <property type="evidence" value="ECO:0007669"/>
    <property type="project" value="InterPro"/>
</dbReference>
<keyword evidence="10" id="KW-0443">Lipid metabolism</keyword>
<dbReference type="EMBL" id="LDXT01000079">
    <property type="protein sequence ID" value="KRT55423.1"/>
    <property type="molecule type" value="Genomic_DNA"/>
</dbReference>
<keyword evidence="7" id="KW-0442">Lipid degradation</keyword>
<dbReference type="GO" id="GO:0016509">
    <property type="term" value="F:long-chain (3S)-3-hydroxyacyl-CoA dehydrogenase (NAD+) activity"/>
    <property type="evidence" value="ECO:0007669"/>
    <property type="project" value="TreeGrafter"/>
</dbReference>
<comment type="similarity">
    <text evidence="3">In the N-terminal section; belongs to the enoyl-CoA hydratase/isomerase family.</text>
</comment>
<dbReference type="AlphaFoldDB" id="A0A0T5YY29"/>
<evidence type="ECO:0000256" key="11">
    <source>
        <dbReference type="ARBA" id="ARBA00023239"/>
    </source>
</evidence>
<evidence type="ECO:0000256" key="12">
    <source>
        <dbReference type="ARBA" id="ARBA00023268"/>
    </source>
</evidence>
<evidence type="ECO:0000256" key="8">
    <source>
        <dbReference type="ARBA" id="ARBA00023002"/>
    </source>
</evidence>
<dbReference type="GO" id="GO:0004300">
    <property type="term" value="F:enoyl-CoA hydratase activity"/>
    <property type="evidence" value="ECO:0007669"/>
    <property type="project" value="UniProtKB-EC"/>
</dbReference>
<reference evidence="17 18" key="1">
    <citation type="submission" date="2015-11" db="EMBL/GenBank/DDBJ databases">
        <title>The genome of Candidatus Endoriftia persephone in Ridgeia piscesae and population structure of the North Eastern Pacific vestimentiferan symbionts.</title>
        <authorList>
            <person name="Perez M."/>
            <person name="Juniper K.S."/>
        </authorList>
    </citation>
    <scope>NUCLEOTIDE SEQUENCE [LARGE SCALE GENOMIC DNA]</scope>
    <source>
        <strain evidence="17">Ind11</strain>
    </source>
</reference>
<dbReference type="GO" id="GO:0006635">
    <property type="term" value="P:fatty acid beta-oxidation"/>
    <property type="evidence" value="ECO:0007669"/>
    <property type="project" value="UniProtKB-UniPathway"/>
</dbReference>
<gene>
    <name evidence="17" type="ORF">Ga0074115_11815</name>
</gene>
<dbReference type="InterPro" id="IPR006108">
    <property type="entry name" value="3HC_DH_C"/>
</dbReference>
<evidence type="ECO:0000259" key="16">
    <source>
        <dbReference type="Pfam" id="PF02737"/>
    </source>
</evidence>
<organism evidence="17 18">
    <name type="scientific">endosymbiont of Ridgeia piscesae</name>
    <dbReference type="NCBI Taxonomy" id="54398"/>
    <lineage>
        <taxon>Bacteria</taxon>
        <taxon>Pseudomonadati</taxon>
        <taxon>Pseudomonadota</taxon>
        <taxon>Gammaproteobacteria</taxon>
        <taxon>sulfur-oxidizing symbionts</taxon>
    </lineage>
</organism>
<dbReference type="Pfam" id="PF00725">
    <property type="entry name" value="3HCDH"/>
    <property type="match status" value="1"/>
</dbReference>
<feature type="domain" description="3-hydroxyacyl-CoA dehydrogenase C-terminal" evidence="15">
    <location>
        <begin position="481"/>
        <end position="572"/>
    </location>
</feature>
<evidence type="ECO:0000259" key="15">
    <source>
        <dbReference type="Pfam" id="PF00725"/>
    </source>
</evidence>
<dbReference type="Pfam" id="PF00378">
    <property type="entry name" value="ECH_1"/>
    <property type="match status" value="1"/>
</dbReference>
<name>A0A0T5YY29_9GAMM</name>
<dbReference type="PANTHER" id="PTHR43612">
    <property type="entry name" value="TRIFUNCTIONAL ENZYME SUBUNIT ALPHA"/>
    <property type="match status" value="1"/>
</dbReference>
<evidence type="ECO:0000313" key="18">
    <source>
        <dbReference type="Proteomes" id="UP000051634"/>
    </source>
</evidence>
<evidence type="ECO:0000256" key="10">
    <source>
        <dbReference type="ARBA" id="ARBA00023098"/>
    </source>
</evidence>
<dbReference type="InterPro" id="IPR006180">
    <property type="entry name" value="3-OHacyl-CoA_DH_CS"/>
</dbReference>
<keyword evidence="18" id="KW-1185">Reference proteome</keyword>
<accession>A0A0T5YY29</accession>
<dbReference type="InterPro" id="IPR008927">
    <property type="entry name" value="6-PGluconate_DH-like_C_sf"/>
</dbReference>
<evidence type="ECO:0000256" key="9">
    <source>
        <dbReference type="ARBA" id="ARBA00023027"/>
    </source>
</evidence>
<dbReference type="OrthoDB" id="5389341at2"/>
<keyword evidence="11" id="KW-0456">Lyase</keyword>
<dbReference type="PANTHER" id="PTHR43612:SF3">
    <property type="entry name" value="TRIFUNCTIONAL ENZYME SUBUNIT ALPHA, MITOCHONDRIAL"/>
    <property type="match status" value="1"/>
</dbReference>
<proteinExistence type="inferred from homology"/>
<evidence type="ECO:0000256" key="6">
    <source>
        <dbReference type="ARBA" id="ARBA00022832"/>
    </source>
</evidence>
<evidence type="ECO:0000256" key="14">
    <source>
        <dbReference type="RuleBase" id="RU003707"/>
    </source>
</evidence>
<dbReference type="InterPro" id="IPR036291">
    <property type="entry name" value="NAD(P)-bd_dom_sf"/>
</dbReference>
<dbReference type="InterPro" id="IPR013328">
    <property type="entry name" value="6PGD_dom2"/>
</dbReference>
<dbReference type="SUPFAM" id="SSF52096">
    <property type="entry name" value="ClpP/crotonase"/>
    <property type="match status" value="1"/>
</dbReference>
<comment type="similarity">
    <text evidence="4">Belongs to the 3-hydroxyacyl-CoA dehydrogenase family.</text>
</comment>
<dbReference type="InterPro" id="IPR029045">
    <property type="entry name" value="ClpP/crotonase-like_dom_sf"/>
</dbReference>
<dbReference type="Gene3D" id="3.90.226.10">
    <property type="entry name" value="2-enoyl-CoA Hydratase, Chain A, domain 1"/>
    <property type="match status" value="1"/>
</dbReference>
<evidence type="ECO:0000256" key="7">
    <source>
        <dbReference type="ARBA" id="ARBA00022963"/>
    </source>
</evidence>
<comment type="pathway">
    <text evidence="1">Lipid metabolism; fatty acid beta-oxidation.</text>
</comment>
<dbReference type="InterPro" id="IPR001753">
    <property type="entry name" value="Enoyl-CoA_hydra/iso"/>
</dbReference>
<dbReference type="SUPFAM" id="SSF48179">
    <property type="entry name" value="6-phosphogluconate dehydrogenase C-terminal domain-like"/>
    <property type="match status" value="2"/>
</dbReference>
<protein>
    <recommendedName>
        <fullName evidence="5">enoyl-CoA hydratase</fullName>
        <ecNumber evidence="5">4.2.1.17</ecNumber>
    </recommendedName>
</protein>
<dbReference type="Gene3D" id="3.40.50.720">
    <property type="entry name" value="NAD(P)-binding Rossmann-like Domain"/>
    <property type="match status" value="1"/>
</dbReference>
<keyword evidence="12" id="KW-0511">Multifunctional enzyme</keyword>
<sequence length="675" mass="75773">MDRHWRIEWDQEQLAWLHFDMAESSVNLLSLETLEVLDSQLQSLQHSAAKGLVILSDKPAGFMAGADVKGFALPSSEEQIKAHLQQVHAILQRLEELPFPTLALIHGFCLGGGLELALACDYRIARDDPATRLGFPEVRLGIFPGYGGTARSFETLAPLDALRLMLSGRNIDARRALHIGLVDRIAAERLERITARHLLKEAPPKQRPKLSQRILNSRPLRLPLAWMVERQTAKRVRKAHYPAPFALIDHWRHAGDQRAQLFEGEAQRVPRLLRSKTAQNLIHVFFLQERLKSLGNDSGFKPQHLHVIGGGVMGGDIAAWCALKGLRVSLQDREAKYLSRALASAHQLFSKRLKSRREVQAAMDRLMPDPKGNGIAHADVIIEAVFEDTRVKQSLFRKLEARARPNALLASNTSSIPLEIIGVAMRRPERLIGLHFFNPVARMQLVEVVHGEQTAAEQISRGASFARRIDKLPVPVKSYPGFLVNRVLMPYLLEAMELLEEGVPGPVIDKAAVDFGMPVGPIELADRVGLDICLAVAKELSAHYPFKLPGQLEFMVRESKLGLKSGEGFYRWEKKRPLKQRFDAFYHAPNDLAERLIFRLLNEAVACFREGVVEDADLLDAGIIFGTGFAPFRGGPMHYIKNGGLQQMRQRIQELERRHGEQFHPDSGWTNLGRV</sequence>
<dbReference type="Gene3D" id="1.10.1040.10">
    <property type="entry name" value="N-(1-d-carboxylethyl)-l-norvaline Dehydrogenase, domain 2"/>
    <property type="match status" value="2"/>
</dbReference>
<dbReference type="Pfam" id="PF02737">
    <property type="entry name" value="3HCDH_N"/>
    <property type="match status" value="1"/>
</dbReference>
<evidence type="ECO:0000256" key="4">
    <source>
        <dbReference type="ARBA" id="ARBA00009463"/>
    </source>
</evidence>
<dbReference type="SUPFAM" id="SSF51735">
    <property type="entry name" value="NAD(P)-binding Rossmann-fold domains"/>
    <property type="match status" value="1"/>
</dbReference>
<dbReference type="InterPro" id="IPR018376">
    <property type="entry name" value="Enoyl-CoA_hyd/isom_CS"/>
</dbReference>
<keyword evidence="6" id="KW-0276">Fatty acid metabolism</keyword>
<dbReference type="PATRIC" id="fig|54398.3.peg.758"/>
<dbReference type="RefSeq" id="WP_060528219.1">
    <property type="nucleotide sequence ID" value="NZ_KQ557119.1"/>
</dbReference>
<dbReference type="PROSITE" id="PS00067">
    <property type="entry name" value="3HCDH"/>
    <property type="match status" value="1"/>
</dbReference>
<evidence type="ECO:0000256" key="5">
    <source>
        <dbReference type="ARBA" id="ARBA00012076"/>
    </source>
</evidence>
<evidence type="ECO:0000256" key="13">
    <source>
        <dbReference type="ARBA" id="ARBA00049556"/>
    </source>
</evidence>
<comment type="caution">
    <text evidence="17">The sequence shown here is derived from an EMBL/GenBank/DDBJ whole genome shotgun (WGS) entry which is preliminary data.</text>
</comment>
<dbReference type="PROSITE" id="PS00166">
    <property type="entry name" value="ENOYL_COA_HYDRATASE"/>
    <property type="match status" value="1"/>
</dbReference>
<comment type="similarity">
    <text evidence="14">Belongs to the enoyl-CoA hydratase/isomerase family.</text>
</comment>
<evidence type="ECO:0000256" key="1">
    <source>
        <dbReference type="ARBA" id="ARBA00005005"/>
    </source>
</evidence>
<dbReference type="EC" id="4.2.1.17" evidence="5"/>
<dbReference type="UniPathway" id="UPA00659"/>
<evidence type="ECO:0000256" key="3">
    <source>
        <dbReference type="ARBA" id="ARBA00008750"/>
    </source>
</evidence>
<evidence type="ECO:0000256" key="2">
    <source>
        <dbReference type="ARBA" id="ARBA00007005"/>
    </source>
</evidence>
<keyword evidence="8" id="KW-0560">Oxidoreductase</keyword>
<keyword evidence="9" id="KW-0520">NAD</keyword>
<comment type="catalytic activity">
    <reaction evidence="13">
        <text>a (3S)-3-hydroxyacyl-CoA + NAD(+) = a 3-oxoacyl-CoA + NADH + H(+)</text>
        <dbReference type="Rhea" id="RHEA:22432"/>
        <dbReference type="ChEBI" id="CHEBI:15378"/>
        <dbReference type="ChEBI" id="CHEBI:57318"/>
        <dbReference type="ChEBI" id="CHEBI:57540"/>
        <dbReference type="ChEBI" id="CHEBI:57945"/>
        <dbReference type="ChEBI" id="CHEBI:90726"/>
        <dbReference type="EC" id="1.1.1.35"/>
    </reaction>
</comment>
<dbReference type="Proteomes" id="UP000051634">
    <property type="component" value="Unassembled WGS sequence"/>
</dbReference>
<evidence type="ECO:0000313" key="17">
    <source>
        <dbReference type="EMBL" id="KRT55423.1"/>
    </source>
</evidence>
<dbReference type="InterPro" id="IPR050136">
    <property type="entry name" value="FA_oxidation_alpha_subunit"/>
</dbReference>